<dbReference type="PANTHER" id="PTHR43857">
    <property type="entry name" value="BLR7761 PROTEIN"/>
    <property type="match status" value="1"/>
</dbReference>
<dbReference type="EMBL" id="JABEQN010000015">
    <property type="protein sequence ID" value="MBB2194500.1"/>
    <property type="molecule type" value="Genomic_DNA"/>
</dbReference>
<evidence type="ECO:0000313" key="5">
    <source>
        <dbReference type="Proteomes" id="UP000530320"/>
    </source>
</evidence>
<keyword evidence="6" id="KW-1185">Reference proteome</keyword>
<dbReference type="Proteomes" id="UP000540490">
    <property type="component" value="Unassembled WGS sequence"/>
</dbReference>
<dbReference type="Proteomes" id="UP000530320">
    <property type="component" value="Unassembled WGS sequence"/>
</dbReference>
<name>A0A7W4JXJ0_9PROT</name>
<protein>
    <submittedName>
        <fullName evidence="4">Uncharacterized protein</fullName>
    </submittedName>
</protein>
<accession>A0A7W4JXJ0</accession>
<dbReference type="Proteomes" id="UP000561077">
    <property type="component" value="Unassembled WGS sequence"/>
</dbReference>
<gene>
    <name evidence="3" type="ORF">HLH25_12815</name>
    <name evidence="2" type="ORF">HLH26_12475</name>
    <name evidence="4" type="ORF">HLH44_02925</name>
</gene>
<dbReference type="EMBL" id="JABEQO010000015">
    <property type="protein sequence ID" value="MBB2165333.1"/>
    <property type="molecule type" value="Genomic_DNA"/>
</dbReference>
<evidence type="ECO:0000313" key="6">
    <source>
        <dbReference type="Proteomes" id="UP000540490"/>
    </source>
</evidence>
<comment type="caution">
    <text evidence="4">The sequence shown here is derived from an EMBL/GenBank/DDBJ whole genome shotgun (WGS) entry which is preliminary data.</text>
</comment>
<dbReference type="PANTHER" id="PTHR43857:SF1">
    <property type="entry name" value="YJGH FAMILY PROTEIN"/>
    <property type="match status" value="1"/>
</dbReference>
<organism evidence="4 5">
    <name type="scientific">Gluconacetobacter dulcium</name>
    <dbReference type="NCBI Taxonomy" id="2729096"/>
    <lineage>
        <taxon>Bacteria</taxon>
        <taxon>Pseudomonadati</taxon>
        <taxon>Pseudomonadota</taxon>
        <taxon>Alphaproteobacteria</taxon>
        <taxon>Acetobacterales</taxon>
        <taxon>Acetobacteraceae</taxon>
        <taxon>Gluconacetobacter</taxon>
    </lineage>
</organism>
<evidence type="ECO:0000256" key="1">
    <source>
        <dbReference type="SAM" id="MobiDB-lite"/>
    </source>
</evidence>
<dbReference type="Gene3D" id="3.30.1330.40">
    <property type="entry name" value="RutC-like"/>
    <property type="match status" value="1"/>
</dbReference>
<dbReference type="AlphaFoldDB" id="A0A7W4JXJ0"/>
<evidence type="ECO:0000313" key="3">
    <source>
        <dbReference type="EMBL" id="MBB2194500.1"/>
    </source>
</evidence>
<dbReference type="SUPFAM" id="SSF55298">
    <property type="entry name" value="YjgF-like"/>
    <property type="match status" value="1"/>
</dbReference>
<feature type="region of interest" description="Disordered" evidence="1">
    <location>
        <begin position="1"/>
        <end position="24"/>
    </location>
</feature>
<evidence type="ECO:0000313" key="4">
    <source>
        <dbReference type="EMBL" id="MBB2196427.1"/>
    </source>
</evidence>
<dbReference type="RefSeq" id="WP_182974423.1">
    <property type="nucleotide sequence ID" value="NZ_JABEQN010000015.1"/>
</dbReference>
<dbReference type="InterPro" id="IPR035959">
    <property type="entry name" value="RutC-like_sf"/>
</dbReference>
<sequence length="107" mass="11829">MTDQEIHVRHLTGIDPRSTGNPPGLKDQCRVALDRGAQALARDGYRLQDVTRIIFLMRDTDDFPSCFPLLRDAFGAGRPGTTLRLVPGFDDPATLIEIELVVGPSHF</sequence>
<reference evidence="5 6" key="1">
    <citation type="submission" date="2020-04" db="EMBL/GenBank/DDBJ databases">
        <title>Description of novel Gluconacetobacter.</title>
        <authorList>
            <person name="Sombolestani A."/>
        </authorList>
    </citation>
    <scope>NUCLEOTIDE SEQUENCE [LARGE SCALE GENOMIC DNA]</scope>
    <source>
        <strain evidence="3 6">LMG 1728</strain>
        <strain evidence="2 7">LMG 1731</strain>
        <strain evidence="4 5">LMG 22058</strain>
    </source>
</reference>
<proteinExistence type="predicted"/>
<evidence type="ECO:0000313" key="2">
    <source>
        <dbReference type="EMBL" id="MBB2165333.1"/>
    </source>
</evidence>
<dbReference type="EMBL" id="JABEQP010000002">
    <property type="protein sequence ID" value="MBB2196427.1"/>
    <property type="molecule type" value="Genomic_DNA"/>
</dbReference>
<evidence type="ECO:0000313" key="7">
    <source>
        <dbReference type="Proteomes" id="UP000561077"/>
    </source>
</evidence>